<feature type="domain" description="AMP-dependent synthetase/ligase" evidence="4">
    <location>
        <begin position="27"/>
        <end position="380"/>
    </location>
</feature>
<reference evidence="7" key="1">
    <citation type="journal article" date="2019" name="Int. J. Syst. Evol. Microbiol.">
        <title>The Global Catalogue of Microorganisms (GCM) 10K type strain sequencing project: providing services to taxonomists for standard genome sequencing and annotation.</title>
        <authorList>
            <consortium name="The Broad Institute Genomics Platform"/>
            <consortium name="The Broad Institute Genome Sequencing Center for Infectious Disease"/>
            <person name="Wu L."/>
            <person name="Ma J."/>
        </authorList>
    </citation>
    <scope>NUCLEOTIDE SEQUENCE [LARGE SCALE GENOMIC DNA]</scope>
    <source>
        <strain evidence="7">JCM 9458</strain>
    </source>
</reference>
<dbReference type="PANTHER" id="PTHR24096:SF149">
    <property type="entry name" value="AMP-BINDING DOMAIN-CONTAINING PROTEIN-RELATED"/>
    <property type="match status" value="1"/>
</dbReference>
<sequence length="533" mass="55308">MALSHLFRSDLPDVEVGGSTVHATVLRHAARLGDKPALVDAATGRTITYRGLATGTERVAAALAARGFGTGDVLALYSPNLPEYAVAAYGAMAAGGIVTGANPMLTADELAEQLADAGARVLVTAPPFLDRALAAAEKAGVAEVVVFGDAAGATSFDTLIDQSAPPPTVVGGELAALPYSSGTTGLPKGVELTHAGMVTNIRQSQAVLEFREDDVVLAVAPFFHAMGFGLVLPCGLAAGATVVTLGRFSLDGFLAAIQEQRVTVTVVVPPIALALAAHPMVADYDLSSLRAIGVGAAPLSAAIELRCAERLGCVTGQGLGITEASALLTVGPLDAPRRGSVGRLVPNTEARIVDPDSGVDLPAGRTGELWVRGPQLMRGYRGRSGATAATIDGDGWLHTGDLCYFDEDGYLYVVDRLKELIKYKGYQVAPAELEHLLLTHPAVADAAVVPRPDPDAGEVPVAHVALRAPATAEELLRYVAARVAPYKRLRAVRLTESVPRSAAGKLLRRVLADGERRDAERSDAERPDAGAGR</sequence>
<dbReference type="InterPro" id="IPR042099">
    <property type="entry name" value="ANL_N_sf"/>
</dbReference>
<dbReference type="InterPro" id="IPR020845">
    <property type="entry name" value="AMP-binding_CS"/>
</dbReference>
<name>A0ABP6SZM2_9ACTN</name>
<dbReference type="SUPFAM" id="SSF56801">
    <property type="entry name" value="Acetyl-CoA synthetase-like"/>
    <property type="match status" value="1"/>
</dbReference>
<dbReference type="InterPro" id="IPR045851">
    <property type="entry name" value="AMP-bd_C_sf"/>
</dbReference>
<proteinExistence type="inferred from homology"/>
<feature type="region of interest" description="Disordered" evidence="3">
    <location>
        <begin position="514"/>
        <end position="533"/>
    </location>
</feature>
<keyword evidence="7" id="KW-1185">Reference proteome</keyword>
<dbReference type="InterPro" id="IPR000873">
    <property type="entry name" value="AMP-dep_synth/lig_dom"/>
</dbReference>
<keyword evidence="2 6" id="KW-0436">Ligase</keyword>
<organism evidence="6 7">
    <name type="scientific">Cryptosporangium minutisporangium</name>
    <dbReference type="NCBI Taxonomy" id="113569"/>
    <lineage>
        <taxon>Bacteria</taxon>
        <taxon>Bacillati</taxon>
        <taxon>Actinomycetota</taxon>
        <taxon>Actinomycetes</taxon>
        <taxon>Cryptosporangiales</taxon>
        <taxon>Cryptosporangiaceae</taxon>
        <taxon>Cryptosporangium</taxon>
    </lineage>
</organism>
<dbReference type="Pfam" id="PF13193">
    <property type="entry name" value="AMP-binding_C"/>
    <property type="match status" value="1"/>
</dbReference>
<dbReference type="Pfam" id="PF00501">
    <property type="entry name" value="AMP-binding"/>
    <property type="match status" value="1"/>
</dbReference>
<dbReference type="GO" id="GO:0016874">
    <property type="term" value="F:ligase activity"/>
    <property type="evidence" value="ECO:0007669"/>
    <property type="project" value="UniProtKB-KW"/>
</dbReference>
<dbReference type="Gene3D" id="3.30.300.30">
    <property type="match status" value="1"/>
</dbReference>
<evidence type="ECO:0000256" key="2">
    <source>
        <dbReference type="ARBA" id="ARBA00022598"/>
    </source>
</evidence>
<protein>
    <submittedName>
        <fullName evidence="6">4-coumarate--CoA ligase family protein</fullName>
    </submittedName>
</protein>
<dbReference type="RefSeq" id="WP_345729640.1">
    <property type="nucleotide sequence ID" value="NZ_BAAAYN010000024.1"/>
</dbReference>
<comment type="caution">
    <text evidence="6">The sequence shown here is derived from an EMBL/GenBank/DDBJ whole genome shotgun (WGS) entry which is preliminary data.</text>
</comment>
<evidence type="ECO:0000313" key="6">
    <source>
        <dbReference type="EMBL" id="GAA3389449.1"/>
    </source>
</evidence>
<dbReference type="Proteomes" id="UP001501676">
    <property type="component" value="Unassembled WGS sequence"/>
</dbReference>
<evidence type="ECO:0000313" key="7">
    <source>
        <dbReference type="Proteomes" id="UP001501676"/>
    </source>
</evidence>
<evidence type="ECO:0000259" key="5">
    <source>
        <dbReference type="Pfam" id="PF13193"/>
    </source>
</evidence>
<dbReference type="PROSITE" id="PS00455">
    <property type="entry name" value="AMP_BINDING"/>
    <property type="match status" value="1"/>
</dbReference>
<comment type="similarity">
    <text evidence="1">Belongs to the ATP-dependent AMP-binding enzyme family.</text>
</comment>
<dbReference type="PANTHER" id="PTHR24096">
    <property type="entry name" value="LONG-CHAIN-FATTY-ACID--COA LIGASE"/>
    <property type="match status" value="1"/>
</dbReference>
<evidence type="ECO:0000259" key="4">
    <source>
        <dbReference type="Pfam" id="PF00501"/>
    </source>
</evidence>
<gene>
    <name evidence="6" type="ORF">GCM10020369_39610</name>
</gene>
<evidence type="ECO:0000256" key="3">
    <source>
        <dbReference type="SAM" id="MobiDB-lite"/>
    </source>
</evidence>
<accession>A0ABP6SZM2</accession>
<dbReference type="EMBL" id="BAAAYN010000024">
    <property type="protein sequence ID" value="GAA3389449.1"/>
    <property type="molecule type" value="Genomic_DNA"/>
</dbReference>
<dbReference type="InterPro" id="IPR025110">
    <property type="entry name" value="AMP-bd_C"/>
</dbReference>
<evidence type="ECO:0000256" key="1">
    <source>
        <dbReference type="ARBA" id="ARBA00006432"/>
    </source>
</evidence>
<feature type="domain" description="AMP-binding enzyme C-terminal" evidence="5">
    <location>
        <begin position="432"/>
        <end position="505"/>
    </location>
</feature>
<dbReference type="Gene3D" id="3.40.50.12780">
    <property type="entry name" value="N-terminal domain of ligase-like"/>
    <property type="match status" value="1"/>
</dbReference>